<dbReference type="PANTHER" id="PTHR30176:SF3">
    <property type="entry name" value="FERREDOXIN-TYPE PROTEIN NAPH"/>
    <property type="match status" value="1"/>
</dbReference>
<dbReference type="InterPro" id="IPR017900">
    <property type="entry name" value="4Fe4S_Fe_S_CS"/>
</dbReference>
<dbReference type="STRING" id="1121942.SAMN02745148_00677"/>
<keyword evidence="5" id="KW-0408">Iron</keyword>
<dbReference type="InterPro" id="IPR017896">
    <property type="entry name" value="4Fe4S_Fe-S-bd"/>
</dbReference>
<evidence type="ECO:0000256" key="6">
    <source>
        <dbReference type="ARBA" id="ARBA00023014"/>
    </source>
</evidence>
<reference evidence="9 10" key="1">
    <citation type="submission" date="2016-11" db="EMBL/GenBank/DDBJ databases">
        <authorList>
            <person name="Jaros S."/>
            <person name="Januszkiewicz K."/>
            <person name="Wedrychowicz H."/>
        </authorList>
    </citation>
    <scope>NUCLEOTIDE SEQUENCE [LARGE SCALE GENOMIC DNA]</scope>
    <source>
        <strain evidence="9 10">DSM 19980</strain>
    </source>
</reference>
<dbReference type="InterPro" id="IPR009051">
    <property type="entry name" value="Helical_ferredxn"/>
</dbReference>
<dbReference type="EMBL" id="FQUJ01000003">
    <property type="protein sequence ID" value="SHE57287.1"/>
    <property type="molecule type" value="Genomic_DNA"/>
</dbReference>
<feature type="transmembrane region" description="Helical" evidence="7">
    <location>
        <begin position="192"/>
        <end position="215"/>
    </location>
</feature>
<protein>
    <submittedName>
        <fullName evidence="9">Cytochrome c oxidase accessory protein FixG</fullName>
    </submittedName>
</protein>
<organism evidence="9 10">
    <name type="scientific">Modicisalibacter ilicicola DSM 19980</name>
    <dbReference type="NCBI Taxonomy" id="1121942"/>
    <lineage>
        <taxon>Bacteria</taxon>
        <taxon>Pseudomonadati</taxon>
        <taxon>Pseudomonadota</taxon>
        <taxon>Gammaproteobacteria</taxon>
        <taxon>Oceanospirillales</taxon>
        <taxon>Halomonadaceae</taxon>
        <taxon>Modicisalibacter</taxon>
    </lineage>
</organism>
<accession>A0A1M4UKS1</accession>
<dbReference type="Gene3D" id="1.10.1060.10">
    <property type="entry name" value="Alpha-helical ferredoxin"/>
    <property type="match status" value="1"/>
</dbReference>
<keyword evidence="1" id="KW-0813">Transport</keyword>
<dbReference type="PROSITE" id="PS51379">
    <property type="entry name" value="4FE4S_FER_2"/>
    <property type="match status" value="1"/>
</dbReference>
<dbReference type="AlphaFoldDB" id="A0A1M4UKS1"/>
<dbReference type="NCBIfam" id="TIGR02745">
    <property type="entry name" value="ccoG_rdxA_fixG"/>
    <property type="match status" value="1"/>
</dbReference>
<keyword evidence="7" id="KW-0472">Membrane</keyword>
<sequence>MTDKIPLRNVTPDPAVGTHDPHHGAKKEMYARREHIYVREIKGLFQRLRRSANWVLMALYFGIPWLYWGDRQAILFDLPAREFHILGGTFYPQDFMLLSWLLIICAFGLFLITVFAGRVWCGYTCPQSVWTWLYIWVEHLTEGTRNRRMKLDKQSMSGEKAARKSAKHLLWLAIAFATGLTFVGYFTPIRGLIADFATLSVGGWALFWVGFFTLFTYLNAGWLREQVCIYMCPYARFQSVMFDKDTLIVSYDEARGEPRGARKRNTDQRSERSIDHREKGLGDCIDCGLCVQVCPTGIDIRDGLQYECITCAACIDACDSVMDKMNYPRGLIRYTTEHSLEGGKTHILRPRLLGYLAALVIMIGLFVWTVSDRLPLDVDVERDRNQLYSMTREGDITNAYTLTIRNLDDRPHRYRITPEGLEGLALIGNDTVSVDAGRSTTLPLQLAVSPEALDAPSQAITINVEAEDDPDITLAKEARFLGQARR</sequence>
<feature type="transmembrane region" description="Helical" evidence="7">
    <location>
        <begin position="97"/>
        <end position="117"/>
    </location>
</feature>
<dbReference type="InterPro" id="IPR014116">
    <property type="entry name" value="Cyt_c_oxidase_cbb3_FixG"/>
</dbReference>
<evidence type="ECO:0000256" key="7">
    <source>
        <dbReference type="SAM" id="Phobius"/>
    </source>
</evidence>
<evidence type="ECO:0000259" key="8">
    <source>
        <dbReference type="PROSITE" id="PS51379"/>
    </source>
</evidence>
<dbReference type="Gene3D" id="2.60.40.10">
    <property type="entry name" value="Immunoglobulins"/>
    <property type="match status" value="1"/>
</dbReference>
<evidence type="ECO:0000256" key="1">
    <source>
        <dbReference type="ARBA" id="ARBA00022448"/>
    </source>
</evidence>
<name>A0A1M4UKS1_9GAMM</name>
<keyword evidence="3" id="KW-0479">Metal-binding</keyword>
<dbReference type="Proteomes" id="UP000184346">
    <property type="component" value="Unassembled WGS sequence"/>
</dbReference>
<keyword evidence="4" id="KW-0249">Electron transport</keyword>
<keyword evidence="7" id="KW-0812">Transmembrane</keyword>
<evidence type="ECO:0000256" key="3">
    <source>
        <dbReference type="ARBA" id="ARBA00022723"/>
    </source>
</evidence>
<dbReference type="InterPro" id="IPR051684">
    <property type="entry name" value="Electron_Trans/Redox"/>
</dbReference>
<feature type="transmembrane region" description="Helical" evidence="7">
    <location>
        <begin position="169"/>
        <end position="186"/>
    </location>
</feature>
<keyword evidence="6" id="KW-0411">Iron-sulfur</keyword>
<dbReference type="RefSeq" id="WP_084671110.1">
    <property type="nucleotide sequence ID" value="NZ_FQUJ01000003.1"/>
</dbReference>
<dbReference type="SUPFAM" id="SSF54862">
    <property type="entry name" value="4Fe-4S ferredoxins"/>
    <property type="match status" value="1"/>
</dbReference>
<dbReference type="PANTHER" id="PTHR30176">
    <property type="entry name" value="FERREDOXIN-TYPE PROTEIN NAPH"/>
    <property type="match status" value="1"/>
</dbReference>
<feature type="transmembrane region" description="Helical" evidence="7">
    <location>
        <begin position="51"/>
        <end position="68"/>
    </location>
</feature>
<dbReference type="GO" id="GO:0005886">
    <property type="term" value="C:plasma membrane"/>
    <property type="evidence" value="ECO:0007669"/>
    <property type="project" value="TreeGrafter"/>
</dbReference>
<dbReference type="PROSITE" id="PS00198">
    <property type="entry name" value="4FE4S_FER_1"/>
    <property type="match status" value="1"/>
</dbReference>
<evidence type="ECO:0000313" key="9">
    <source>
        <dbReference type="EMBL" id="SHE57287.1"/>
    </source>
</evidence>
<feature type="transmembrane region" description="Helical" evidence="7">
    <location>
        <begin position="352"/>
        <end position="370"/>
    </location>
</feature>
<dbReference type="Pfam" id="PF11614">
    <property type="entry name" value="FixG_C"/>
    <property type="match status" value="1"/>
</dbReference>
<dbReference type="GO" id="GO:0046872">
    <property type="term" value="F:metal ion binding"/>
    <property type="evidence" value="ECO:0007669"/>
    <property type="project" value="UniProtKB-KW"/>
</dbReference>
<dbReference type="Pfam" id="PF13746">
    <property type="entry name" value="Fer4_18"/>
    <property type="match status" value="1"/>
</dbReference>
<proteinExistence type="predicted"/>
<dbReference type="GO" id="GO:0051539">
    <property type="term" value="F:4 iron, 4 sulfur cluster binding"/>
    <property type="evidence" value="ECO:0007669"/>
    <property type="project" value="UniProtKB-KW"/>
</dbReference>
<dbReference type="InterPro" id="IPR013783">
    <property type="entry name" value="Ig-like_fold"/>
</dbReference>
<dbReference type="InterPro" id="IPR032879">
    <property type="entry name" value="FixG_C"/>
</dbReference>
<gene>
    <name evidence="9" type="ORF">SAMN02745148_00677</name>
</gene>
<evidence type="ECO:0000256" key="5">
    <source>
        <dbReference type="ARBA" id="ARBA00023004"/>
    </source>
</evidence>
<keyword evidence="7" id="KW-1133">Transmembrane helix</keyword>
<evidence type="ECO:0000256" key="4">
    <source>
        <dbReference type="ARBA" id="ARBA00022982"/>
    </source>
</evidence>
<feature type="domain" description="4Fe-4S ferredoxin-type" evidence="8">
    <location>
        <begin position="270"/>
        <end position="303"/>
    </location>
</feature>
<keyword evidence="10" id="KW-1185">Reference proteome</keyword>
<evidence type="ECO:0000313" key="10">
    <source>
        <dbReference type="Proteomes" id="UP000184346"/>
    </source>
</evidence>
<keyword evidence="2" id="KW-0004">4Fe-4S</keyword>
<dbReference type="OrthoDB" id="9811700at2"/>
<evidence type="ECO:0000256" key="2">
    <source>
        <dbReference type="ARBA" id="ARBA00022485"/>
    </source>
</evidence>